<evidence type="ECO:0000313" key="18">
    <source>
        <dbReference type="Proteomes" id="UP000199423"/>
    </source>
</evidence>
<dbReference type="STRING" id="51670.SAMN04488557_2865"/>
<evidence type="ECO:0000256" key="1">
    <source>
        <dbReference type="ARBA" id="ARBA00004377"/>
    </source>
</evidence>
<dbReference type="PANTHER" id="PTHR33445:SF1">
    <property type="entry name" value="ATP SYNTHASE SUBUNIT B"/>
    <property type="match status" value="1"/>
</dbReference>
<comment type="function">
    <text evidence="12 15">F(1)F(0) ATP synthase produces ATP from ADP in the presence of a proton or sodium gradient. F-type ATPases consist of two structural domains, F(1) containing the extramembraneous catalytic core and F(0) containing the membrane proton channel, linked together by a central stalk and a peripheral stalk. During catalysis, ATP synthesis in the catalytic domain of F(1) is coupled via a rotary mechanism of the central stalk subunits to proton translocation.</text>
</comment>
<evidence type="ECO:0000256" key="6">
    <source>
        <dbReference type="ARBA" id="ARBA00022692"/>
    </source>
</evidence>
<dbReference type="Gene3D" id="6.10.250.1580">
    <property type="match status" value="1"/>
</dbReference>
<keyword evidence="3 15" id="KW-0813">Transport</keyword>
<dbReference type="InterPro" id="IPR002146">
    <property type="entry name" value="ATP_synth_b/b'su_bac/chlpt"/>
</dbReference>
<dbReference type="GO" id="GO:0045259">
    <property type="term" value="C:proton-transporting ATP synthase complex"/>
    <property type="evidence" value="ECO:0007669"/>
    <property type="project" value="UniProtKB-KW"/>
</dbReference>
<evidence type="ECO:0000256" key="2">
    <source>
        <dbReference type="ARBA" id="ARBA00005513"/>
    </source>
</evidence>
<dbReference type="OrthoDB" id="9805716at2"/>
<name>A0A1I7NQL5_9HYPH</name>
<gene>
    <name evidence="15" type="primary">atpF</name>
    <name evidence="17" type="ORF">SAMN04488557_2865</name>
</gene>
<keyword evidence="10 15" id="KW-0472">Membrane</keyword>
<feature type="transmembrane region" description="Helical" evidence="15">
    <location>
        <begin position="44"/>
        <end position="63"/>
    </location>
</feature>
<dbReference type="AlphaFoldDB" id="A0A1I7NQL5"/>
<keyword evidence="8 15" id="KW-1133">Transmembrane helix</keyword>
<dbReference type="GO" id="GO:0005886">
    <property type="term" value="C:plasma membrane"/>
    <property type="evidence" value="ECO:0007669"/>
    <property type="project" value="UniProtKB-SubCell"/>
</dbReference>
<comment type="function">
    <text evidence="13">Component of the F(0) channel, it forms part of the peripheral stalk, linking F(1) to F(0). The b'-subunit is a diverged and duplicated form of b found in plants and photosynthetic bacteria.</text>
</comment>
<keyword evidence="18" id="KW-1185">Reference proteome</keyword>
<accession>A0A1I7NQL5</accession>
<comment type="similarity">
    <text evidence="2 15 16">Belongs to the ATPase B chain family.</text>
</comment>
<protein>
    <recommendedName>
        <fullName evidence="15">ATP synthase subunit b</fullName>
    </recommendedName>
    <alternativeName>
        <fullName evidence="15">ATP synthase F(0) sector subunit b</fullName>
    </alternativeName>
    <alternativeName>
        <fullName evidence="15">ATPase subunit I</fullName>
    </alternativeName>
    <alternativeName>
        <fullName evidence="15">F-type ATPase subunit b</fullName>
        <shortName evidence="15">F-ATPase subunit b</shortName>
    </alternativeName>
</protein>
<keyword evidence="9 15" id="KW-0406">Ion transport</keyword>
<dbReference type="GO" id="GO:0046961">
    <property type="term" value="F:proton-transporting ATPase activity, rotational mechanism"/>
    <property type="evidence" value="ECO:0007669"/>
    <property type="project" value="TreeGrafter"/>
</dbReference>
<comment type="subunit">
    <text evidence="14 15">F-type ATPases have 2 components, F(1) - the catalytic core - and F(0) - the membrane proton channel. F(1) has five subunits: alpha(3), beta(3), gamma(1), delta(1), epsilon(1). F(0) has three main subunits: a(1), b(2) and c(10-14). The alpha and beta chains form an alternating ring which encloses part of the gamma chain. F(1) is attached to F(0) by a central stalk formed by the gamma and epsilon chains, while a peripheral stalk is formed by the delta and b chains.</text>
</comment>
<dbReference type="RefSeq" id="WP_092868416.1">
    <property type="nucleotide sequence ID" value="NZ_FPCH01000003.1"/>
</dbReference>
<reference evidence="18" key="1">
    <citation type="submission" date="2016-10" db="EMBL/GenBank/DDBJ databases">
        <authorList>
            <person name="Varghese N."/>
            <person name="Submissions S."/>
        </authorList>
    </citation>
    <scope>NUCLEOTIDE SEQUENCE [LARGE SCALE GENOMIC DNA]</scope>
    <source>
        <strain evidence="18">DSM 1565</strain>
    </source>
</reference>
<keyword evidence="5 15" id="KW-0138">CF(0)</keyword>
<evidence type="ECO:0000256" key="8">
    <source>
        <dbReference type="ARBA" id="ARBA00022989"/>
    </source>
</evidence>
<dbReference type="Proteomes" id="UP000199423">
    <property type="component" value="Unassembled WGS sequence"/>
</dbReference>
<keyword evidence="7 15" id="KW-0375">Hydrogen ion transport</keyword>
<evidence type="ECO:0000256" key="3">
    <source>
        <dbReference type="ARBA" id="ARBA00022448"/>
    </source>
</evidence>
<evidence type="ECO:0000256" key="15">
    <source>
        <dbReference type="HAMAP-Rule" id="MF_01398"/>
    </source>
</evidence>
<dbReference type="PANTHER" id="PTHR33445">
    <property type="entry name" value="ATP SYNTHASE SUBUNIT B', CHLOROPLASTIC"/>
    <property type="match status" value="1"/>
</dbReference>
<dbReference type="GO" id="GO:0046933">
    <property type="term" value="F:proton-transporting ATP synthase activity, rotational mechanism"/>
    <property type="evidence" value="ECO:0007669"/>
    <property type="project" value="UniProtKB-UniRule"/>
</dbReference>
<evidence type="ECO:0000313" key="17">
    <source>
        <dbReference type="EMBL" id="SFV36880.1"/>
    </source>
</evidence>
<evidence type="ECO:0000256" key="14">
    <source>
        <dbReference type="ARBA" id="ARBA00025830"/>
    </source>
</evidence>
<evidence type="ECO:0000256" key="11">
    <source>
        <dbReference type="ARBA" id="ARBA00023310"/>
    </source>
</evidence>
<dbReference type="HAMAP" id="MF_01398">
    <property type="entry name" value="ATP_synth_b_bprime"/>
    <property type="match status" value="1"/>
</dbReference>
<dbReference type="InterPro" id="IPR050059">
    <property type="entry name" value="ATP_synthase_B_chain"/>
</dbReference>
<dbReference type="CDD" id="cd06503">
    <property type="entry name" value="ATP-synt_Fo_b"/>
    <property type="match status" value="1"/>
</dbReference>
<evidence type="ECO:0000256" key="4">
    <source>
        <dbReference type="ARBA" id="ARBA00022475"/>
    </source>
</evidence>
<evidence type="ECO:0000256" key="5">
    <source>
        <dbReference type="ARBA" id="ARBA00022547"/>
    </source>
</evidence>
<evidence type="ECO:0000256" key="16">
    <source>
        <dbReference type="RuleBase" id="RU003848"/>
    </source>
</evidence>
<keyword evidence="11 15" id="KW-0066">ATP synthesis</keyword>
<dbReference type="EMBL" id="FPCH01000003">
    <property type="protein sequence ID" value="SFV36880.1"/>
    <property type="molecule type" value="Genomic_DNA"/>
</dbReference>
<evidence type="ECO:0000256" key="7">
    <source>
        <dbReference type="ARBA" id="ARBA00022781"/>
    </source>
</evidence>
<evidence type="ECO:0000256" key="10">
    <source>
        <dbReference type="ARBA" id="ARBA00023136"/>
    </source>
</evidence>
<evidence type="ECO:0000256" key="9">
    <source>
        <dbReference type="ARBA" id="ARBA00023065"/>
    </source>
</evidence>
<evidence type="ECO:0000256" key="13">
    <source>
        <dbReference type="ARBA" id="ARBA00025614"/>
    </source>
</evidence>
<comment type="subcellular location">
    <subcellularLocation>
        <location evidence="1">Cell inner membrane</location>
        <topology evidence="1">Single-pass membrane protein</topology>
    </subcellularLocation>
    <subcellularLocation>
        <location evidence="15">Cell membrane</location>
        <topology evidence="15">Single-pass membrane protein</topology>
    </subcellularLocation>
</comment>
<keyword evidence="6 15" id="KW-0812">Transmembrane</keyword>
<organism evidence="17 18">
    <name type="scientific">Hyphomicrobium facile</name>
    <dbReference type="NCBI Taxonomy" id="51670"/>
    <lineage>
        <taxon>Bacteria</taxon>
        <taxon>Pseudomonadati</taxon>
        <taxon>Pseudomonadota</taxon>
        <taxon>Alphaproteobacteria</taxon>
        <taxon>Hyphomicrobiales</taxon>
        <taxon>Hyphomicrobiaceae</taxon>
        <taxon>Hyphomicrobium</taxon>
    </lineage>
</organism>
<evidence type="ECO:0000256" key="12">
    <source>
        <dbReference type="ARBA" id="ARBA00025198"/>
    </source>
</evidence>
<dbReference type="Pfam" id="PF00430">
    <property type="entry name" value="ATP-synt_B"/>
    <property type="match status" value="1"/>
</dbReference>
<proteinExistence type="inferred from homology"/>
<keyword evidence="4 15" id="KW-1003">Cell membrane</keyword>
<sequence>MFAGTTMLLAAAAEAAEKVAESGALPPESVGLPQLNTHHFAPQLFWLVLTFVTLLFVMWKIALPRVADVLEERRDRIKRDLDAASRLKGDTDKALADYEKALADARSNASGIAKDTREKLAAETETERHRVDDQIAAKLREADKRIAATKSKATSAIGDIATDTARAVVEKLIGQNVSSDDVKKVLRPVAGE</sequence>